<gene>
    <name evidence="4" type="ordered locus">Ccur_12710</name>
</gene>
<dbReference type="Pfam" id="PF20990">
    <property type="entry name" value="DUF2207_C"/>
    <property type="match status" value="1"/>
</dbReference>
<feature type="domain" description="Predicted membrane protein YciQ-like C-terminal" evidence="3">
    <location>
        <begin position="333"/>
        <end position="573"/>
    </location>
</feature>
<reference evidence="4 5" key="1">
    <citation type="journal article" date="2009" name="Stand. Genomic Sci.">
        <title>Complete genome sequence of Cryptobacterium curtum type strain (12-3).</title>
        <authorList>
            <person name="Mavrommatis K."/>
            <person name="Pukall R."/>
            <person name="Rohde C."/>
            <person name="Chen F."/>
            <person name="Sims D."/>
            <person name="Brettin T."/>
            <person name="Kuske C."/>
            <person name="Detter J.C."/>
            <person name="Han C."/>
            <person name="Lapidus A."/>
            <person name="Copeland A."/>
            <person name="Glavina Del Rio T."/>
            <person name="Nolan M."/>
            <person name="Lucas S."/>
            <person name="Tice H."/>
            <person name="Cheng J.F."/>
            <person name="Bruce D."/>
            <person name="Goodwin L."/>
            <person name="Pitluck S."/>
            <person name="Ovchinnikova G."/>
            <person name="Pati A."/>
            <person name="Ivanova N."/>
            <person name="Chen A."/>
            <person name="Palaniappan K."/>
            <person name="Chain P."/>
            <person name="D'haeseleer P."/>
            <person name="Goker M."/>
            <person name="Bristow J."/>
            <person name="Eisen J.A."/>
            <person name="Markowitz V."/>
            <person name="Hugenholtz P."/>
            <person name="Rohde M."/>
            <person name="Klenk H.P."/>
            <person name="Kyrpides N.C."/>
        </authorList>
    </citation>
    <scope>NUCLEOTIDE SEQUENCE [LARGE SCALE GENOMIC DNA]</scope>
    <source>
        <strain evidence="5">ATCC 700683 / DSM 15641 / 12-3</strain>
    </source>
</reference>
<evidence type="ECO:0000259" key="3">
    <source>
        <dbReference type="Pfam" id="PF20990"/>
    </source>
</evidence>
<dbReference type="eggNOG" id="COG4907">
    <property type="taxonomic scope" value="Bacteria"/>
</dbReference>
<evidence type="ECO:0000313" key="4">
    <source>
        <dbReference type="EMBL" id="ACU94952.1"/>
    </source>
</evidence>
<keyword evidence="1" id="KW-0812">Transmembrane</keyword>
<dbReference type="RefSeq" id="WP_015778815.1">
    <property type="nucleotide sequence ID" value="NC_013170.1"/>
</dbReference>
<dbReference type="HOGENOM" id="CLU_026556_1_0_11"/>
<keyword evidence="5" id="KW-1185">Reference proteome</keyword>
<dbReference type="STRING" id="469378.Ccur_12710"/>
<proteinExistence type="predicted"/>
<dbReference type="InterPro" id="IPR018702">
    <property type="entry name" value="DUF2207"/>
</dbReference>
<accession>C7ML05</accession>
<feature type="transmembrane region" description="Helical" evidence="1">
    <location>
        <begin position="299"/>
        <end position="321"/>
    </location>
</feature>
<dbReference type="EMBL" id="CP001682">
    <property type="protein sequence ID" value="ACU94952.1"/>
    <property type="molecule type" value="Genomic_DNA"/>
</dbReference>
<dbReference type="InterPro" id="IPR048389">
    <property type="entry name" value="YciQ-like_C"/>
</dbReference>
<dbReference type="AlphaFoldDB" id="C7ML05"/>
<evidence type="ECO:0000259" key="2">
    <source>
        <dbReference type="Pfam" id="PF09972"/>
    </source>
</evidence>
<dbReference type="Pfam" id="PF09972">
    <property type="entry name" value="DUF2207"/>
    <property type="match status" value="1"/>
</dbReference>
<dbReference type="Proteomes" id="UP000000954">
    <property type="component" value="Chromosome"/>
</dbReference>
<evidence type="ECO:0000313" key="5">
    <source>
        <dbReference type="Proteomes" id="UP000000954"/>
    </source>
</evidence>
<name>C7ML05_CRYCD</name>
<feature type="transmembrane region" description="Helical" evidence="1">
    <location>
        <begin position="495"/>
        <end position="512"/>
    </location>
</feature>
<protein>
    <submittedName>
        <fullName evidence="4">Predicted membrane protein</fullName>
    </submittedName>
</protein>
<feature type="domain" description="DUF2207" evidence="2">
    <location>
        <begin position="53"/>
        <end position="255"/>
    </location>
</feature>
<keyword evidence="1" id="KW-0472">Membrane</keyword>
<evidence type="ECO:0000256" key="1">
    <source>
        <dbReference type="SAM" id="Phobius"/>
    </source>
</evidence>
<keyword evidence="1" id="KW-1133">Transmembrane helix</keyword>
<organism evidence="4 5">
    <name type="scientific">Cryptobacterium curtum (strain ATCC 700683 / DSM 15641 / CCUG 43107 / 12-3)</name>
    <dbReference type="NCBI Taxonomy" id="469378"/>
    <lineage>
        <taxon>Bacteria</taxon>
        <taxon>Bacillati</taxon>
        <taxon>Actinomycetota</taxon>
        <taxon>Coriobacteriia</taxon>
        <taxon>Eggerthellales</taxon>
        <taxon>Eggerthellaceae</taxon>
        <taxon>Cryptobacterium</taxon>
    </lineage>
</organism>
<dbReference type="KEGG" id="ccu:Ccur_12710"/>
<sequence length="662" mass="72317">MPVKSAALVHTPHRSAHSSKLSHLLLFSLALFTLFIAVQATFPSTAWAKDFKMPQVDIVADMQSDGSLHVVEKRTFDFDGSFSAIWWTFNSGNITVNSMSMTKTTQWTSGPETSTVELSEVPFQTSWRNEGGPGKEAYSVDSVKNTVYAFFFATNEQRTITIDYTVVDTVAVYDDGVDLYWQFVGDGWSEASSNVTCKINLPAPAGIAAQPGSDVYAWGHGPASGTVSFNDDGTSLTYAISKVPSGSFAEARVVFPRAWLVDLPQNYANYHPGVSHLDQVKEEEEKWANEANLGRALNIAFIAGVVLLCVLALLIAWRLYLRYGKEFKPTFTDKYWRDVPDKEVHPAVIARLWKMGKTNNSELTATIMHLANEGAVIIARGTYPNAKGKEVEDFYLTRVPAKVEQLADPIDRKVIEFLFDKIAQGEDALWLGTIKQYGSDNPSAYDKQIRSWRGLVTAETNRQEYFEQSHKGTLTALRGFVVIAAFGASFVTGNFIPLICAVPTAFIIFIISSKMERRTQKGTDTYARCKALRNWLKDFSAIDERPPTDVKVWGEFMVYAYLFGVATETIAQLRAAFPEMFAEAETGSDSSLNWYTTWYAYNAGAHGGSAADSFTSAFDTMVSNTESVVSSALSPSSSGGGFGGGFSGGGGGGFGGGGGGAR</sequence>